<dbReference type="EMBL" id="KY052794">
    <property type="protein sequence ID" value="ASE99698.1"/>
    <property type="molecule type" value="Genomic_DNA"/>
</dbReference>
<reference evidence="1" key="2">
    <citation type="journal article" date="2017" name="Nat. Commun.">
        <title>Single-virus genomics reveals hidden cosmopolitan and abundant viruses.</title>
        <authorList>
            <person name="Martinez-Hernandez F."/>
            <person name="Fornas O."/>
            <person name="Lluesma Gomez M."/>
            <person name="Bolduc B."/>
            <person name="de la Cruz Pena M.J."/>
            <person name="Martinez J.M."/>
            <person name="Anton J."/>
            <person name="Gasol J.M."/>
            <person name="Rosselli R."/>
            <person name="Rodriguez-Valera F."/>
            <person name="Sullivan M.B."/>
            <person name="Acinas S.G."/>
            <person name="Martinez-Garcia M."/>
        </authorList>
    </citation>
    <scope>NUCLEOTIDE SEQUENCE</scope>
</reference>
<protein>
    <submittedName>
        <fullName evidence="1">Uncharacterized protein</fullName>
    </submittedName>
</protein>
<reference evidence="1" key="1">
    <citation type="submission" date="2016-10" db="EMBL/GenBank/DDBJ databases">
        <authorList>
            <person name="Varghese N."/>
        </authorList>
    </citation>
    <scope>NUCLEOTIDE SEQUENCE</scope>
</reference>
<proteinExistence type="predicted"/>
<evidence type="ECO:0000313" key="1">
    <source>
        <dbReference type="EMBL" id="ASE99698.1"/>
    </source>
</evidence>
<organism evidence="1">
    <name type="scientific">uncultured virus</name>
    <dbReference type="NCBI Taxonomy" id="340016"/>
    <lineage>
        <taxon>Viruses</taxon>
        <taxon>environmental samples</taxon>
    </lineage>
</organism>
<accession>A0A218MK77</accession>
<name>A0A218MK77_9VIRU</name>
<sequence length="110" mass="12788">MDEEQYFKMCEQMGWEPKEEEIPVSAEKLSNDAQAALILFNVLPDKWEGMNGVWLGKDYAGLGTVLTLYEIENQRYVFELLKHIENEASKHYATKRKEQESMAKAKAKQK</sequence>